<dbReference type="PIRSF" id="PIRSF017082">
    <property type="entry name" value="YflP"/>
    <property type="match status" value="1"/>
</dbReference>
<dbReference type="SUPFAM" id="SSF53850">
    <property type="entry name" value="Periplasmic binding protein-like II"/>
    <property type="match status" value="1"/>
</dbReference>
<dbReference type="AlphaFoldDB" id="A0A9X9WWA1"/>
<dbReference type="RefSeq" id="WP_211861804.1">
    <property type="nucleotide sequence ID" value="NZ_JAAEDM010000019.1"/>
</dbReference>
<dbReference type="Gene3D" id="3.40.190.150">
    <property type="entry name" value="Bordetella uptake gene, domain 1"/>
    <property type="match status" value="1"/>
</dbReference>
<dbReference type="InterPro" id="IPR042100">
    <property type="entry name" value="Bug_dom1"/>
</dbReference>
<dbReference type="Gene3D" id="3.40.190.10">
    <property type="entry name" value="Periplasmic binding protein-like II"/>
    <property type="match status" value="1"/>
</dbReference>
<sequence>MNDITRRAALGAALATPFVRGAAAQERFPNKPITVLVPFPAGGATDVQMRSLAEAATRAFGQTVLVENRPGAGSTLGAAAVARARPDGYMVAQMTLPALRLPHMQRMPYDVTKDFTPILHLTGYLFTVIVRAESPYRTWQDLVADARRRPGQVRLGNTGANGTPHLTLVDLAERERVEIVHVPFRGEGDMVPALLGGHIEGGAGGSGVGQLVDEGKLRMLNVWSRERSPRWPNVPTLIDLGYAGMSVTSPYGLVAPAGLEPEIRRALHDGFRTALFDPAHVATLRRLDQPLEYLNSEDYARNMLETYAMERQRVERLGLRTG</sequence>
<reference evidence="2" key="2">
    <citation type="journal article" date="2021" name="Syst. Appl. Microbiol.">
        <title>Roseomonas hellenica sp. nov., isolated from roots of wild-growing Alkanna tinctoria.</title>
        <authorList>
            <person name="Rat A."/>
            <person name="Naranjo H.D."/>
            <person name="Lebbe L."/>
            <person name="Cnockaert M."/>
            <person name="Krigas N."/>
            <person name="Grigoriadou K."/>
            <person name="Maloupa E."/>
            <person name="Willems A."/>
        </authorList>
    </citation>
    <scope>NUCLEOTIDE SEQUENCE</scope>
    <source>
        <strain evidence="2">LMG 31231</strain>
    </source>
</reference>
<dbReference type="InterPro" id="IPR005064">
    <property type="entry name" value="BUG"/>
</dbReference>
<dbReference type="Proteomes" id="UP001138751">
    <property type="component" value="Unassembled WGS sequence"/>
</dbReference>
<proteinExistence type="inferred from homology"/>
<evidence type="ECO:0000313" key="3">
    <source>
        <dbReference type="Proteomes" id="UP001138751"/>
    </source>
</evidence>
<accession>A0A9X9WWA1</accession>
<reference evidence="2" key="1">
    <citation type="submission" date="2020-01" db="EMBL/GenBank/DDBJ databases">
        <authorList>
            <person name="Rat A."/>
        </authorList>
    </citation>
    <scope>NUCLEOTIDE SEQUENCE</scope>
    <source>
        <strain evidence="2">LMG 31231</strain>
    </source>
</reference>
<protein>
    <submittedName>
        <fullName evidence="2">Tripartite tricarboxylate transporter substrate binding protein</fullName>
    </submittedName>
</protein>
<dbReference type="EMBL" id="JAAEDM010000019">
    <property type="protein sequence ID" value="MBR0671430.1"/>
    <property type="molecule type" value="Genomic_DNA"/>
</dbReference>
<name>A0A9X9WWA1_9PROT</name>
<keyword evidence="3" id="KW-1185">Reference proteome</keyword>
<organism evidence="2 3">
    <name type="scientific">Neoroseomonas soli</name>
    <dbReference type="NCBI Taxonomy" id="1081025"/>
    <lineage>
        <taxon>Bacteria</taxon>
        <taxon>Pseudomonadati</taxon>
        <taxon>Pseudomonadota</taxon>
        <taxon>Alphaproteobacteria</taxon>
        <taxon>Acetobacterales</taxon>
        <taxon>Acetobacteraceae</taxon>
        <taxon>Neoroseomonas</taxon>
    </lineage>
</organism>
<dbReference type="PANTHER" id="PTHR42928:SF5">
    <property type="entry name" value="BLR1237 PROTEIN"/>
    <property type="match status" value="1"/>
</dbReference>
<dbReference type="PANTHER" id="PTHR42928">
    <property type="entry name" value="TRICARBOXYLATE-BINDING PROTEIN"/>
    <property type="match status" value="1"/>
</dbReference>
<comment type="similarity">
    <text evidence="1">Belongs to the UPF0065 (bug) family.</text>
</comment>
<dbReference type="CDD" id="cd07012">
    <property type="entry name" value="PBP2_Bug_TTT"/>
    <property type="match status" value="1"/>
</dbReference>
<dbReference type="Pfam" id="PF03401">
    <property type="entry name" value="TctC"/>
    <property type="match status" value="1"/>
</dbReference>
<gene>
    <name evidence="2" type="ORF">GXW76_09625</name>
</gene>
<comment type="caution">
    <text evidence="2">The sequence shown here is derived from an EMBL/GenBank/DDBJ whole genome shotgun (WGS) entry which is preliminary data.</text>
</comment>
<evidence type="ECO:0000256" key="1">
    <source>
        <dbReference type="ARBA" id="ARBA00006987"/>
    </source>
</evidence>
<evidence type="ECO:0000313" key="2">
    <source>
        <dbReference type="EMBL" id="MBR0671430.1"/>
    </source>
</evidence>